<dbReference type="Proteomes" id="UP000218334">
    <property type="component" value="Unassembled WGS sequence"/>
</dbReference>
<dbReference type="Pfam" id="PF07714">
    <property type="entry name" value="PK_Tyr_Ser-Thr"/>
    <property type="match status" value="1"/>
</dbReference>
<dbReference type="PROSITE" id="PS50011">
    <property type="entry name" value="PROTEIN_KINASE_DOM"/>
    <property type="match status" value="1"/>
</dbReference>
<evidence type="ECO:0000313" key="7">
    <source>
        <dbReference type="Proteomes" id="UP000218334"/>
    </source>
</evidence>
<evidence type="ECO:0000256" key="2">
    <source>
        <dbReference type="ARBA" id="ARBA00022741"/>
    </source>
</evidence>
<gene>
    <name evidence="6" type="ORF">ARMSODRAFT_962952</name>
</gene>
<name>A0A2H3BC86_9AGAR</name>
<dbReference type="Gene3D" id="1.10.510.10">
    <property type="entry name" value="Transferase(Phosphotransferase) domain 1"/>
    <property type="match status" value="1"/>
</dbReference>
<dbReference type="AlphaFoldDB" id="A0A2H3BC86"/>
<evidence type="ECO:0000259" key="5">
    <source>
        <dbReference type="PROSITE" id="PS50011"/>
    </source>
</evidence>
<keyword evidence="7" id="KW-1185">Reference proteome</keyword>
<feature type="domain" description="Protein kinase" evidence="5">
    <location>
        <begin position="1"/>
        <end position="161"/>
    </location>
</feature>
<keyword evidence="3 6" id="KW-0418">Kinase</keyword>
<dbReference type="InterPro" id="IPR001245">
    <property type="entry name" value="Ser-Thr/Tyr_kinase_cat_dom"/>
</dbReference>
<dbReference type="EMBL" id="KZ293457">
    <property type="protein sequence ID" value="PBK63648.1"/>
    <property type="molecule type" value="Genomic_DNA"/>
</dbReference>
<evidence type="ECO:0000256" key="4">
    <source>
        <dbReference type="ARBA" id="ARBA00022840"/>
    </source>
</evidence>
<dbReference type="InterPro" id="IPR011009">
    <property type="entry name" value="Kinase-like_dom_sf"/>
</dbReference>
<dbReference type="PANTHER" id="PTHR44329">
    <property type="entry name" value="SERINE/THREONINE-PROTEIN KINASE TNNI3K-RELATED"/>
    <property type="match status" value="1"/>
</dbReference>
<organism evidence="6 7">
    <name type="scientific">Armillaria solidipes</name>
    <dbReference type="NCBI Taxonomy" id="1076256"/>
    <lineage>
        <taxon>Eukaryota</taxon>
        <taxon>Fungi</taxon>
        <taxon>Dikarya</taxon>
        <taxon>Basidiomycota</taxon>
        <taxon>Agaricomycotina</taxon>
        <taxon>Agaricomycetes</taxon>
        <taxon>Agaricomycetidae</taxon>
        <taxon>Agaricales</taxon>
        <taxon>Marasmiineae</taxon>
        <taxon>Physalacriaceae</taxon>
        <taxon>Armillaria</taxon>
    </lineage>
</organism>
<proteinExistence type="predicted"/>
<dbReference type="InterPro" id="IPR051681">
    <property type="entry name" value="Ser/Thr_Kinases-Pseudokinases"/>
</dbReference>
<reference evidence="7" key="1">
    <citation type="journal article" date="2017" name="Nat. Ecol. Evol.">
        <title>Genome expansion and lineage-specific genetic innovations in the forest pathogenic fungi Armillaria.</title>
        <authorList>
            <person name="Sipos G."/>
            <person name="Prasanna A.N."/>
            <person name="Walter M.C."/>
            <person name="O'Connor E."/>
            <person name="Balint B."/>
            <person name="Krizsan K."/>
            <person name="Kiss B."/>
            <person name="Hess J."/>
            <person name="Varga T."/>
            <person name="Slot J."/>
            <person name="Riley R."/>
            <person name="Boka B."/>
            <person name="Rigling D."/>
            <person name="Barry K."/>
            <person name="Lee J."/>
            <person name="Mihaltcheva S."/>
            <person name="LaButti K."/>
            <person name="Lipzen A."/>
            <person name="Waldron R."/>
            <person name="Moloney N.M."/>
            <person name="Sperisen C."/>
            <person name="Kredics L."/>
            <person name="Vagvoelgyi C."/>
            <person name="Patrignani A."/>
            <person name="Fitzpatrick D."/>
            <person name="Nagy I."/>
            <person name="Doyle S."/>
            <person name="Anderson J.B."/>
            <person name="Grigoriev I.V."/>
            <person name="Gueldener U."/>
            <person name="Muensterkoetter M."/>
            <person name="Nagy L.G."/>
        </authorList>
    </citation>
    <scope>NUCLEOTIDE SEQUENCE [LARGE SCALE GENOMIC DNA]</scope>
    <source>
        <strain evidence="7">28-4</strain>
    </source>
</reference>
<dbReference type="STRING" id="1076256.A0A2H3BC86"/>
<dbReference type="InterPro" id="IPR008271">
    <property type="entry name" value="Ser/Thr_kinase_AS"/>
</dbReference>
<dbReference type="PANTHER" id="PTHR44329:SF288">
    <property type="entry name" value="MITOGEN-ACTIVATED PROTEIN KINASE KINASE KINASE 20"/>
    <property type="match status" value="1"/>
</dbReference>
<evidence type="ECO:0000313" key="6">
    <source>
        <dbReference type="EMBL" id="PBK63648.1"/>
    </source>
</evidence>
<keyword evidence="2" id="KW-0547">Nucleotide-binding</keyword>
<keyword evidence="1" id="KW-0808">Transferase</keyword>
<accession>A0A2H3BC86</accession>
<dbReference type="SUPFAM" id="SSF56112">
    <property type="entry name" value="Protein kinase-like (PK-like)"/>
    <property type="match status" value="1"/>
</dbReference>
<evidence type="ECO:0000256" key="3">
    <source>
        <dbReference type="ARBA" id="ARBA00022777"/>
    </source>
</evidence>
<feature type="non-terminal residue" evidence="6">
    <location>
        <position position="1"/>
    </location>
</feature>
<keyword evidence="4" id="KW-0067">ATP-binding</keyword>
<dbReference type="SMART" id="SM00220">
    <property type="entry name" value="S_TKc"/>
    <property type="match status" value="1"/>
</dbReference>
<dbReference type="GO" id="GO:0004674">
    <property type="term" value="F:protein serine/threonine kinase activity"/>
    <property type="evidence" value="ECO:0007669"/>
    <property type="project" value="TreeGrafter"/>
</dbReference>
<evidence type="ECO:0000256" key="1">
    <source>
        <dbReference type="ARBA" id="ARBA00022679"/>
    </source>
</evidence>
<dbReference type="GO" id="GO:0005524">
    <property type="term" value="F:ATP binding"/>
    <property type="evidence" value="ECO:0007669"/>
    <property type="project" value="UniProtKB-KW"/>
</dbReference>
<dbReference type="InterPro" id="IPR000719">
    <property type="entry name" value="Prot_kinase_dom"/>
</dbReference>
<sequence length="203" mass="22369">ALDITCGMNYLHTLSIVHGDLKGDNILITDDCRAVIADFGISFVIGGTTFATSSSSSSRKGGTARWQAPEVLKGSPNSFSADVYSLACVYFEVFDGSIPWSGFNDGAVTMNVVVEKKHPPYPKHLESTGHAELWREVMTKCWAYEPQDRPTLLDIMVSLYMTENMPTTESKWDRSVPTRLHDPLVQIPSGLPRLFNLEGLAVV</sequence>
<protein>
    <submittedName>
        <fullName evidence="6">Kinase-like protein</fullName>
    </submittedName>
</protein>
<dbReference type="PROSITE" id="PS00108">
    <property type="entry name" value="PROTEIN_KINASE_ST"/>
    <property type="match status" value="1"/>
</dbReference>